<dbReference type="Pfam" id="PF00005">
    <property type="entry name" value="ABC_tran"/>
    <property type="match status" value="2"/>
</dbReference>
<dbReference type="InterPro" id="IPR011527">
    <property type="entry name" value="ABC1_TM_dom"/>
</dbReference>
<feature type="transmembrane region" description="Helical" evidence="9">
    <location>
        <begin position="447"/>
        <end position="470"/>
    </location>
</feature>
<proteinExistence type="inferred from homology"/>
<dbReference type="PANTHER" id="PTHR24223">
    <property type="entry name" value="ATP-BINDING CASSETTE SUB-FAMILY C"/>
    <property type="match status" value="1"/>
</dbReference>
<name>A0A976SJU4_THEOR</name>
<feature type="domain" description="ABC transporter" evidence="10">
    <location>
        <begin position="516"/>
        <end position="781"/>
    </location>
</feature>
<accession>A0A976SJU4</accession>
<evidence type="ECO:0000256" key="9">
    <source>
        <dbReference type="SAM" id="Phobius"/>
    </source>
</evidence>
<dbReference type="GO" id="GO:0140359">
    <property type="term" value="F:ABC-type transporter activity"/>
    <property type="evidence" value="ECO:0007669"/>
    <property type="project" value="InterPro"/>
</dbReference>
<feature type="transmembrane region" description="Helical" evidence="9">
    <location>
        <begin position="323"/>
        <end position="346"/>
    </location>
</feature>
<feature type="transmembrane region" description="Helical" evidence="9">
    <location>
        <begin position="997"/>
        <end position="1019"/>
    </location>
</feature>
<dbReference type="GO" id="GO:0005524">
    <property type="term" value="F:ATP binding"/>
    <property type="evidence" value="ECO:0007669"/>
    <property type="project" value="UniProtKB-KW"/>
</dbReference>
<feature type="transmembrane region" description="Helical" evidence="9">
    <location>
        <begin position="908"/>
        <end position="931"/>
    </location>
</feature>
<comment type="subcellular location">
    <subcellularLocation>
        <location evidence="1">Membrane</location>
        <topology evidence="1">Multi-pass membrane protein</topology>
    </subcellularLocation>
</comment>
<feature type="transmembrane region" description="Helical" evidence="9">
    <location>
        <begin position="175"/>
        <end position="198"/>
    </location>
</feature>
<dbReference type="SUPFAM" id="SSF52540">
    <property type="entry name" value="P-loop containing nucleoside triphosphate hydrolases"/>
    <property type="match status" value="2"/>
</dbReference>
<evidence type="ECO:0000313" key="13">
    <source>
        <dbReference type="Proteomes" id="UP000244811"/>
    </source>
</evidence>
<dbReference type="EMBL" id="CP056072">
    <property type="protein sequence ID" value="UVC50075.1"/>
    <property type="molecule type" value="Genomic_DNA"/>
</dbReference>
<feature type="domain" description="ABC transmembrane type-1" evidence="11">
    <location>
        <begin position="851"/>
        <end position="1150"/>
    </location>
</feature>
<dbReference type="PROSITE" id="PS50929">
    <property type="entry name" value="ABC_TM1F"/>
    <property type="match status" value="1"/>
</dbReference>
<dbReference type="Gene3D" id="3.40.50.300">
    <property type="entry name" value="P-loop containing nucleotide triphosphate hydrolases"/>
    <property type="match status" value="2"/>
</dbReference>
<feature type="transmembrane region" description="Helical" evidence="9">
    <location>
        <begin position="142"/>
        <end position="163"/>
    </location>
</feature>
<evidence type="ECO:0000256" key="1">
    <source>
        <dbReference type="ARBA" id="ARBA00004141"/>
    </source>
</evidence>
<protein>
    <recommendedName>
        <fullName evidence="14">ABC transporter</fullName>
    </recommendedName>
</protein>
<evidence type="ECO:0000256" key="2">
    <source>
        <dbReference type="ARBA" id="ARBA00009726"/>
    </source>
</evidence>
<feature type="transmembrane region" description="Helical" evidence="9">
    <location>
        <begin position="975"/>
        <end position="991"/>
    </location>
</feature>
<keyword evidence="7 9" id="KW-1133">Transmembrane helix</keyword>
<keyword evidence="6" id="KW-0067">ATP-binding</keyword>
<feature type="transmembrane region" description="Helical" evidence="9">
    <location>
        <begin position="394"/>
        <end position="419"/>
    </location>
</feature>
<dbReference type="Gene3D" id="1.20.1560.10">
    <property type="entry name" value="ABC transporter type 1, transmembrane domain"/>
    <property type="match status" value="1"/>
</dbReference>
<dbReference type="SMART" id="SM00382">
    <property type="entry name" value="AAA"/>
    <property type="match status" value="2"/>
</dbReference>
<feature type="transmembrane region" description="Helical" evidence="9">
    <location>
        <begin position="845"/>
        <end position="863"/>
    </location>
</feature>
<dbReference type="PROSITE" id="PS00211">
    <property type="entry name" value="ABC_TRANSPORTER_1"/>
    <property type="match status" value="1"/>
</dbReference>
<feature type="domain" description="ABC transporter" evidence="10">
    <location>
        <begin position="1240"/>
        <end position="1526"/>
    </location>
</feature>
<dbReference type="Proteomes" id="UP000244811">
    <property type="component" value="Chromosome 4"/>
</dbReference>
<keyword evidence="3" id="KW-0813">Transport</keyword>
<gene>
    <name evidence="12" type="ORF">MACK_003940</name>
</gene>
<evidence type="ECO:0000313" key="12">
    <source>
        <dbReference type="EMBL" id="UVC50075.1"/>
    </source>
</evidence>
<dbReference type="PANTHER" id="PTHR24223:SF456">
    <property type="entry name" value="MULTIDRUG RESISTANCE-ASSOCIATED PROTEIN LETHAL(2)03659"/>
    <property type="match status" value="1"/>
</dbReference>
<dbReference type="GO" id="GO:0016020">
    <property type="term" value="C:membrane"/>
    <property type="evidence" value="ECO:0007669"/>
    <property type="project" value="UniProtKB-SubCell"/>
</dbReference>
<dbReference type="PROSITE" id="PS50893">
    <property type="entry name" value="ABC_TRANSPORTER_2"/>
    <property type="match status" value="2"/>
</dbReference>
<dbReference type="InterPro" id="IPR003439">
    <property type="entry name" value="ABC_transporter-like_ATP-bd"/>
</dbReference>
<dbReference type="InterPro" id="IPR027417">
    <property type="entry name" value="P-loop_NTPase"/>
</dbReference>
<evidence type="ECO:0000256" key="8">
    <source>
        <dbReference type="ARBA" id="ARBA00023136"/>
    </source>
</evidence>
<sequence>MVSLTFNYFNMKELHISTTLSCVEDPETLIWDSHLYGKSYFTNRKNNGFRYYDETSVLKYLFFHWVNRWAFMLSKKYIEPYKYHPIPSSDQILKWEPTFSKHVSDGLVRLDLHEATKSSKKPVRSYRSILLRAILLTSWRKSIVLFLALVVGNVLSMSISILVKNLLEILNDPSIHVSYTILLLLAIMGFHILDGIILENVNYYLYRMIYTLHYLYGTVPYRHSLSHRRVYYNNINGSNQLSVCNQVLHSCDPDSQCSKNPLFCPALRYQSKEVTPKIFTYVFYDSFNIAMAFESTKFIVQFLTNFIYGAYLMSRHVKANLWVLYLTGALFLFVMVSIEIFNAFIYKFILFIRDYKVTKYNDILGSLSIIKKMLLDDIGFNIITQTRNDELSLIFIKIFITFVNVCLVSTSINISFYIIKRYFVKSVNDAKIITDINTAAFMTTFYIYMRIVTSMLIIPRAINIVGMAYVSYKRLNKYLSGCPPNFYAVDNKFVGSTQVSCVVSHTTNKIPNDVVVYYKDATFTWVHTRDDLINKNYEPYLKNVNFELKRGEIAIVTGGQGSGKSNFVKSMLGEMTLVGGSMAVVPLHTSMPIFYASQDIFLQQGTIRSNITFGYKFDENLYNTVLKAVELEYDISTWEKGDLRVVSDNAHSLSGGQRVRMELARAVYAYLVFHKVNKEYNNSKCSFLMCLDASFHGLDPYVSKTIFNNLFNLKTGLLVKDDLSVVLTTSKQGLETSLKSADLSMYASVQVYEVKDEKLKFYAHLHDFVRNKNTSADFNYLSSPDEPYHMNKMTKDMLKLCSSGSNSRLGRVELTKELYKESFAKYVKDHFGNDRFNPYLVFMKPAAVSFAIYIILTVAFNILDYAKFVMSTNLSDYITKNINDYNNGAPVDLAHINSHSNSALKVTVIFVSTIIILSVLATVALTAGSIISCRKLHEYCINTIFNYSSSVVKIKKQINQVITFLSGDIMMTDDITGINISFLLLSFIRAATNIITLFYLIPISVPFIIITLVLIYFYIVRRYIGTAVTLKYGYLESLAQMNRVIVHSISGGSAYRSFNKSGDLIRDFLEHRDYNARTKFLFAAAASWSTILFTWIFSLTTFVILVLPIILDRYTNYKITVGYFGLALSLCTNLVKSFNDLTFMYAITQMVIRSINRFRYFIPPGHKLKFDPCPNTHEEHLINWSNKDVNSHFKNQLLKRRAIEFKSENKKFYGLRRLFYHPKIRILDIDRYLTSDLSGVELRDVCVYATPAHTPESMILKHLNVSSKRHEIIGIIGRTGAGKTTLLSVLQNIIANRTGNVLLDGKDLNDIPNVVLRQIIGVLPQLPFVFKGWTVRRFLDPRRLFTDDEINVALNRCGLLNLVDELPGGMKLDTVIVSEEPVLYHTKRKGVKGKTKTFEKERSMSMGYVQTDSDTDMILSNTQLRTLWLARLVLYRHFYRMIVVDEPPEEDVNEEASAKKDDLEVPIYDLLQKYFSHCTTFVTAHDVNVLKTCTSVWVIHEGRLVKKCKACDVSANESIATIIEDCTNQM</sequence>
<dbReference type="InterPro" id="IPR017871">
    <property type="entry name" value="ABC_transporter-like_CS"/>
</dbReference>
<evidence type="ECO:0008006" key="14">
    <source>
        <dbReference type="Google" id="ProtNLM"/>
    </source>
</evidence>
<feature type="transmembrane region" description="Helical" evidence="9">
    <location>
        <begin position="1117"/>
        <end position="1135"/>
    </location>
</feature>
<dbReference type="SUPFAM" id="SSF90123">
    <property type="entry name" value="ABC transporter transmembrane region"/>
    <property type="match status" value="1"/>
</dbReference>
<reference evidence="12" key="1">
    <citation type="submission" date="2022-07" db="EMBL/GenBank/DDBJ databases">
        <title>Evaluation of T. orientalis genome assembly methods using nanopore sequencing and analysis of variation between genomes.</title>
        <authorList>
            <person name="Yam J."/>
            <person name="Micallef M.L."/>
            <person name="Liu M."/>
            <person name="Djordjevic S.P."/>
            <person name="Bogema D.R."/>
            <person name="Jenkins C."/>
        </authorList>
    </citation>
    <scope>NUCLEOTIDE SEQUENCE</scope>
    <source>
        <strain evidence="12">Goon Nure</strain>
    </source>
</reference>
<keyword evidence="4 9" id="KW-0812">Transmembrane</keyword>
<evidence type="ECO:0000256" key="6">
    <source>
        <dbReference type="ARBA" id="ARBA00022840"/>
    </source>
</evidence>
<evidence type="ECO:0000256" key="4">
    <source>
        <dbReference type="ARBA" id="ARBA00022692"/>
    </source>
</evidence>
<evidence type="ECO:0000256" key="5">
    <source>
        <dbReference type="ARBA" id="ARBA00022741"/>
    </source>
</evidence>
<evidence type="ECO:0000256" key="7">
    <source>
        <dbReference type="ARBA" id="ARBA00022989"/>
    </source>
</evidence>
<dbReference type="GO" id="GO:0016887">
    <property type="term" value="F:ATP hydrolysis activity"/>
    <property type="evidence" value="ECO:0007669"/>
    <property type="project" value="InterPro"/>
</dbReference>
<dbReference type="InterPro" id="IPR003593">
    <property type="entry name" value="AAA+_ATPase"/>
</dbReference>
<evidence type="ECO:0000259" key="11">
    <source>
        <dbReference type="PROSITE" id="PS50929"/>
    </source>
</evidence>
<dbReference type="InterPro" id="IPR036640">
    <property type="entry name" value="ABC1_TM_sf"/>
</dbReference>
<evidence type="ECO:0000256" key="3">
    <source>
        <dbReference type="ARBA" id="ARBA00022448"/>
    </source>
</evidence>
<keyword evidence="8 9" id="KW-0472">Membrane</keyword>
<organism evidence="12 13">
    <name type="scientific">Theileria orientalis</name>
    <dbReference type="NCBI Taxonomy" id="68886"/>
    <lineage>
        <taxon>Eukaryota</taxon>
        <taxon>Sar</taxon>
        <taxon>Alveolata</taxon>
        <taxon>Apicomplexa</taxon>
        <taxon>Aconoidasida</taxon>
        <taxon>Piroplasmida</taxon>
        <taxon>Theileriidae</taxon>
        <taxon>Theileria</taxon>
    </lineage>
</organism>
<keyword evidence="5" id="KW-0547">Nucleotide-binding</keyword>
<evidence type="ECO:0000259" key="10">
    <source>
        <dbReference type="PROSITE" id="PS50893"/>
    </source>
</evidence>
<feature type="transmembrane region" description="Helical" evidence="9">
    <location>
        <begin position="1080"/>
        <end position="1111"/>
    </location>
</feature>
<dbReference type="InterPro" id="IPR050173">
    <property type="entry name" value="ABC_transporter_C-like"/>
</dbReference>
<comment type="similarity">
    <text evidence="2">Belongs to the ABC transporter superfamily. ABCC family. Conjugate transporter (TC 3.A.1.208) subfamily.</text>
</comment>